<gene>
    <name evidence="2" type="ORF">HLI_06035</name>
</gene>
<proteinExistence type="predicted"/>
<evidence type="ECO:0000259" key="1">
    <source>
        <dbReference type="SMART" id="SM00953"/>
    </source>
</evidence>
<dbReference type="AlphaFoldDB" id="A0A410MAQ4"/>
<dbReference type="Proteomes" id="UP000287756">
    <property type="component" value="Chromosome"/>
</dbReference>
<dbReference type="OrthoDB" id="648213at2"/>
<reference evidence="2 3" key="1">
    <citation type="submission" date="2018-01" db="EMBL/GenBank/DDBJ databases">
        <title>The whole genome sequencing and assembly of Halobacillus litoralis ERB031 strain.</title>
        <authorList>
            <person name="Lee S.-J."/>
            <person name="Park M.-K."/>
            <person name="Kim J.-Y."/>
            <person name="Lee Y.-J."/>
            <person name="Yi H."/>
            <person name="Bahn Y.-S."/>
            <person name="Kim J.F."/>
            <person name="Lee D.-W."/>
        </authorList>
    </citation>
    <scope>NUCLEOTIDE SEQUENCE [LARGE SCALE GENOMIC DNA]</scope>
    <source>
        <strain evidence="2 3">ERB 031</strain>
    </source>
</reference>
<dbReference type="SMART" id="SM00953">
    <property type="entry name" value="RES"/>
    <property type="match status" value="1"/>
</dbReference>
<evidence type="ECO:0000313" key="3">
    <source>
        <dbReference type="Proteomes" id="UP000287756"/>
    </source>
</evidence>
<organism evidence="2 3">
    <name type="scientific">Halobacillus litoralis</name>
    <dbReference type="NCBI Taxonomy" id="45668"/>
    <lineage>
        <taxon>Bacteria</taxon>
        <taxon>Bacillati</taxon>
        <taxon>Bacillota</taxon>
        <taxon>Bacilli</taxon>
        <taxon>Bacillales</taxon>
        <taxon>Bacillaceae</taxon>
        <taxon>Halobacillus</taxon>
    </lineage>
</organism>
<dbReference type="Pfam" id="PF08808">
    <property type="entry name" value="RES"/>
    <property type="match status" value="1"/>
</dbReference>
<protein>
    <recommendedName>
        <fullName evidence="1">RES domain-containing protein</fullName>
    </recommendedName>
</protein>
<accession>A0A410MAQ4</accession>
<dbReference type="KEGG" id="hli:HLI_06035"/>
<feature type="domain" description="RES" evidence="1">
    <location>
        <begin position="190"/>
        <end position="341"/>
    </location>
</feature>
<dbReference type="RefSeq" id="WP_128523892.1">
    <property type="nucleotide sequence ID" value="NZ_CP026118.1"/>
</dbReference>
<sequence>MICCAKCFEDSEIKAIIKGINNRGDCDTCGKMNGYIYDTEENDELVDNFNELLEIYEPVSNLPGDFPKEKTYLLKDDLNDRWRIFNIEKEKIYTLVRNICHEKYEEAPELFDEPISITSLSQIEYLEENSILKTHEWENFVNEIKNVNRFHTNFINTSVLDVFCDYVKTPYREGEVFYRARISTEEDGYETSDMGAPPQGKATDGRANPMGISCLYLSNDFDTTLHEIRAGTHDFITIGEFRLKEDIEVIDFVALDKISPFSGIGPEQHAVNKTHLKKISHEIAKPLRRSDGPLDYLPTQYITDYLKSKGHQGIKYKSTMNPKGYNVAIFNPDLFECNKVSVLDVTGMTYNTEVITD</sequence>
<name>A0A410MAQ4_9BACI</name>
<dbReference type="InterPro" id="IPR014914">
    <property type="entry name" value="RES_dom"/>
</dbReference>
<evidence type="ECO:0000313" key="2">
    <source>
        <dbReference type="EMBL" id="QAS51824.1"/>
    </source>
</evidence>
<dbReference type="EMBL" id="CP026118">
    <property type="protein sequence ID" value="QAS51824.1"/>
    <property type="molecule type" value="Genomic_DNA"/>
</dbReference>